<sequence>MPGSLGTGSPVTDAGSPMTDEQLRQEEFLRQQAANKAFRQRGNLDPLAADGARSCASEVSQSLNLLTAGGRDEPDEESVQQALAATGLTDVIVRPPGRLDLGPGDGLIFAGWTGQACVYGSVRRADITVEIGTPCLLYTSPSPRD</sequence>
<protein>
    <submittedName>
        <fullName evidence="2">Uncharacterized protein</fullName>
    </submittedName>
</protein>
<keyword evidence="3" id="KW-1185">Reference proteome</keyword>
<name>A0A2W2DFA0_9ACTN</name>
<accession>A0A2W2DFA0</accession>
<evidence type="ECO:0000256" key="1">
    <source>
        <dbReference type="SAM" id="MobiDB-lite"/>
    </source>
</evidence>
<evidence type="ECO:0000313" key="3">
    <source>
        <dbReference type="Proteomes" id="UP000248627"/>
    </source>
</evidence>
<reference evidence="2 3" key="1">
    <citation type="submission" date="2018-01" db="EMBL/GenBank/DDBJ databases">
        <title>Draft genome sequence of Jishengella endophytica.</title>
        <authorList>
            <person name="Sahin N."/>
            <person name="Ay H."/>
            <person name="Saygin H."/>
        </authorList>
    </citation>
    <scope>NUCLEOTIDE SEQUENCE [LARGE SCALE GENOMIC DNA]</scope>
    <source>
        <strain evidence="2 3">DSM 45430</strain>
    </source>
</reference>
<comment type="caution">
    <text evidence="2">The sequence shown here is derived from an EMBL/GenBank/DDBJ whole genome shotgun (WGS) entry which is preliminary data.</text>
</comment>
<organism evidence="2 3">
    <name type="scientific">Micromonospora endophytica</name>
    <dbReference type="NCBI Taxonomy" id="515350"/>
    <lineage>
        <taxon>Bacteria</taxon>
        <taxon>Bacillati</taxon>
        <taxon>Actinomycetota</taxon>
        <taxon>Actinomycetes</taxon>
        <taxon>Micromonosporales</taxon>
        <taxon>Micromonosporaceae</taxon>
        <taxon>Micromonospora</taxon>
    </lineage>
</organism>
<feature type="region of interest" description="Disordered" evidence="1">
    <location>
        <begin position="1"/>
        <end position="24"/>
    </location>
</feature>
<evidence type="ECO:0000313" key="2">
    <source>
        <dbReference type="EMBL" id="PZF95796.1"/>
    </source>
</evidence>
<dbReference type="EMBL" id="POTX01000087">
    <property type="protein sequence ID" value="PZF95796.1"/>
    <property type="molecule type" value="Genomic_DNA"/>
</dbReference>
<gene>
    <name evidence="2" type="ORF">C1I93_14795</name>
</gene>
<dbReference type="Proteomes" id="UP000248627">
    <property type="component" value="Unassembled WGS sequence"/>
</dbReference>
<proteinExistence type="predicted"/>
<dbReference type="AlphaFoldDB" id="A0A2W2DFA0"/>